<feature type="domain" description="UBC core" evidence="1">
    <location>
        <begin position="914"/>
        <end position="1060"/>
    </location>
</feature>
<proteinExistence type="predicted"/>
<protein>
    <recommendedName>
        <fullName evidence="5">UBC core domain-containing protein</fullName>
    </recommendedName>
</protein>
<comment type="caution">
    <text evidence="3">The sequence shown here is derived from an EMBL/GenBank/DDBJ whole genome shotgun (WGS) entry which is preliminary data.</text>
</comment>
<dbReference type="SUPFAM" id="SSF54236">
    <property type="entry name" value="Ubiquitin-like"/>
    <property type="match status" value="1"/>
</dbReference>
<name>A0AAU9IFG9_9CILI</name>
<dbReference type="InterPro" id="IPR013083">
    <property type="entry name" value="Znf_RING/FYVE/PHD"/>
</dbReference>
<dbReference type="GO" id="GO:0016567">
    <property type="term" value="P:protein ubiquitination"/>
    <property type="evidence" value="ECO:0007669"/>
    <property type="project" value="InterPro"/>
</dbReference>
<feature type="domain" description="U-box" evidence="2">
    <location>
        <begin position="1079"/>
        <end position="1153"/>
    </location>
</feature>
<evidence type="ECO:0000259" key="1">
    <source>
        <dbReference type="PROSITE" id="PS50127"/>
    </source>
</evidence>
<evidence type="ECO:0000313" key="4">
    <source>
        <dbReference type="Proteomes" id="UP001162131"/>
    </source>
</evidence>
<dbReference type="AlphaFoldDB" id="A0AAU9IFG9"/>
<dbReference type="SMART" id="SM00327">
    <property type="entry name" value="VWA"/>
    <property type="match status" value="1"/>
</dbReference>
<evidence type="ECO:0000259" key="2">
    <source>
        <dbReference type="PROSITE" id="PS51698"/>
    </source>
</evidence>
<dbReference type="PANTHER" id="PTHR24068">
    <property type="entry name" value="UBIQUITIN-CONJUGATING ENZYME E2"/>
    <property type="match status" value="1"/>
</dbReference>
<sequence length="1157" mass="132591">MHDFISDISRFCWMILPYFYFFPQKSMVNKMAENSIDLLISIPENTTLCIVAPKTYHELIKLISGQTNADSWQFSIMYDRDGRIVKIIDEKTYSTIINRATLSGKSELSFSVSFERNTMASYSRSDSSDSFSVLSSPGSEISLSLSEIQTPTIKYTIQCRIFNSSRPSDFISFKIEHKAKLLELSKMVLNYHQAKNPGLICAFYSENGYPLVGSLYQMHFTSCDEVLKDKEKICGFIIPDFDHKIEPPINHNDGDDTIFLKHDTDESKTWAIKVNLKKNTFLNLKQKMYNLLSIPTFNLKITDKNDSLFEDNKILSSYYIKPGDILNYFIYEVGNTEGSYKAMQAQSIPQTVAGRRTLHSFLYAFSKVELQKINYQQLLSCIRHLSNNCSPLIQSLYELQKNRSMSVLNSIALEEGFILLIKSLSQNLFNINISDAKLFEHSLEILGVLFEISGAVEDQVAGEEKYEIMNAICPLSLNDIGEPVKLKKQDGNCSFYDYNSVIQYINLDQEIPNVGKILNIGDLAIDDSFKYITKRASLSSKTSADQWIGTFNPKNNSVLLQLQAFTSELTYKQWTQLRNNHPLLKFIAPLSLKSSEFKNHLTLNKSKDICVNLGLTECKPNKITLMNVIDKSCEDVDVSELASQLEINIVEEEQKELITRTPEEAIAVLFDNSSSMDNQYFGSKDKFKRVDAIKQFFESFSDRTIGYDLKNIVSLYVFNSDVQKISNFTENIITFVNQTKILNPKGTTKLWDSFHIAVNALLPLKQKYPEILLRILCLSDGEDTCSQNKPLETAKLLISNKIIADAVVVGELSNELKALCLATGGYIFLPSSHQEGIKLFESETFLSVKCRENVSSKLELNSQRFEELKVQNFSSKAPIMKKPYQIDLSLESSQRTIDRVSVSCPVWQNTSTASRYKRIMKELHILNENPHKYIFVFPCEQDDTFWNIFIKGPKLTPYQNGTFHLYLRFGKNYPFKCPEIRFITPIYHCNVNENGRICHSILDQFYTVDTHIKQLLSCIYGLLMIPEPLDPLDANKAAVYRDNILNYNERAKEYTRLYASKSIKEMIKNLLPNNLISQGAPIEFLDPITKKIMENPVKVHITGITYEKEEIIKVIKTTGRDPKHFKPISVNDLIPNLELKSRIEEYKRKINQPWFLN</sequence>
<dbReference type="SMART" id="SM00212">
    <property type="entry name" value="UBCc"/>
    <property type="match status" value="1"/>
</dbReference>
<dbReference type="Gene3D" id="3.10.110.10">
    <property type="entry name" value="Ubiquitin Conjugating Enzyme"/>
    <property type="match status" value="1"/>
</dbReference>
<dbReference type="CDD" id="cd00198">
    <property type="entry name" value="vWFA"/>
    <property type="match status" value="1"/>
</dbReference>
<evidence type="ECO:0008006" key="5">
    <source>
        <dbReference type="Google" id="ProtNLM"/>
    </source>
</evidence>
<dbReference type="GO" id="GO:0004842">
    <property type="term" value="F:ubiquitin-protein transferase activity"/>
    <property type="evidence" value="ECO:0007669"/>
    <property type="project" value="InterPro"/>
</dbReference>
<dbReference type="InterPro" id="IPR000608">
    <property type="entry name" value="UBC"/>
</dbReference>
<dbReference type="Gene3D" id="3.40.50.410">
    <property type="entry name" value="von Willebrand factor, type A domain"/>
    <property type="match status" value="1"/>
</dbReference>
<dbReference type="Proteomes" id="UP001162131">
    <property type="component" value="Unassembled WGS sequence"/>
</dbReference>
<dbReference type="PROSITE" id="PS51698">
    <property type="entry name" value="U_BOX"/>
    <property type="match status" value="1"/>
</dbReference>
<evidence type="ECO:0000313" key="3">
    <source>
        <dbReference type="EMBL" id="CAG9312007.1"/>
    </source>
</evidence>
<dbReference type="InterPro" id="IPR016135">
    <property type="entry name" value="UBQ-conjugating_enzyme/RWD"/>
</dbReference>
<gene>
    <name evidence="3" type="ORF">BSTOLATCC_MIC5265</name>
</gene>
<dbReference type="EMBL" id="CAJZBQ010000005">
    <property type="protein sequence ID" value="CAG9312007.1"/>
    <property type="molecule type" value="Genomic_DNA"/>
</dbReference>
<dbReference type="Gene3D" id="3.30.40.10">
    <property type="entry name" value="Zinc/RING finger domain, C3HC4 (zinc finger)"/>
    <property type="match status" value="1"/>
</dbReference>
<dbReference type="InterPro" id="IPR036465">
    <property type="entry name" value="vWFA_dom_sf"/>
</dbReference>
<dbReference type="PROSITE" id="PS50127">
    <property type="entry name" value="UBC_2"/>
    <property type="match status" value="1"/>
</dbReference>
<organism evidence="3 4">
    <name type="scientific">Blepharisma stoltei</name>
    <dbReference type="NCBI Taxonomy" id="1481888"/>
    <lineage>
        <taxon>Eukaryota</taxon>
        <taxon>Sar</taxon>
        <taxon>Alveolata</taxon>
        <taxon>Ciliophora</taxon>
        <taxon>Postciliodesmatophora</taxon>
        <taxon>Heterotrichea</taxon>
        <taxon>Heterotrichida</taxon>
        <taxon>Blepharismidae</taxon>
        <taxon>Blepharisma</taxon>
    </lineage>
</organism>
<dbReference type="SUPFAM" id="SSF57850">
    <property type="entry name" value="RING/U-box"/>
    <property type="match status" value="1"/>
</dbReference>
<dbReference type="Pfam" id="PF04564">
    <property type="entry name" value="U-box"/>
    <property type="match status" value="1"/>
</dbReference>
<dbReference type="SMART" id="SM00504">
    <property type="entry name" value="Ubox"/>
    <property type="match status" value="1"/>
</dbReference>
<dbReference type="SUPFAM" id="SSF54495">
    <property type="entry name" value="UBC-like"/>
    <property type="match status" value="1"/>
</dbReference>
<dbReference type="Pfam" id="PF00092">
    <property type="entry name" value="VWA"/>
    <property type="match status" value="1"/>
</dbReference>
<dbReference type="InterPro" id="IPR029071">
    <property type="entry name" value="Ubiquitin-like_domsf"/>
</dbReference>
<keyword evidence="4" id="KW-1185">Reference proteome</keyword>
<dbReference type="InterPro" id="IPR002035">
    <property type="entry name" value="VWF_A"/>
</dbReference>
<dbReference type="Pfam" id="PF00179">
    <property type="entry name" value="UQ_con"/>
    <property type="match status" value="1"/>
</dbReference>
<reference evidence="3" key="1">
    <citation type="submission" date="2021-09" db="EMBL/GenBank/DDBJ databases">
        <authorList>
            <consortium name="AG Swart"/>
            <person name="Singh M."/>
            <person name="Singh A."/>
            <person name="Seah K."/>
            <person name="Emmerich C."/>
        </authorList>
    </citation>
    <scope>NUCLEOTIDE SEQUENCE</scope>
    <source>
        <strain evidence="3">ATCC30299</strain>
    </source>
</reference>
<dbReference type="InterPro" id="IPR003613">
    <property type="entry name" value="Ubox_domain"/>
</dbReference>
<dbReference type="SUPFAM" id="SSF53300">
    <property type="entry name" value="vWA-like"/>
    <property type="match status" value="1"/>
</dbReference>
<accession>A0AAU9IFG9</accession>